<dbReference type="Proteomes" id="UP000018320">
    <property type="component" value="Unassembled WGS sequence"/>
</dbReference>
<dbReference type="SUPFAM" id="SSF56112">
    <property type="entry name" value="Protein kinase-like (PK-like)"/>
    <property type="match status" value="1"/>
</dbReference>
<dbReference type="VEuPathDB" id="GiardiaDB:QR46_3847"/>
<dbReference type="PROSITE" id="PS50011">
    <property type="entry name" value="PROTEIN_KINASE_DOM"/>
    <property type="match status" value="1"/>
</dbReference>
<evidence type="ECO:0000313" key="8">
    <source>
        <dbReference type="EMBL" id="ESU35045.1"/>
    </source>
</evidence>
<feature type="domain" description="Protein kinase" evidence="7">
    <location>
        <begin position="40"/>
        <end position="306"/>
    </location>
</feature>
<keyword evidence="4 8" id="KW-0418">Kinase</keyword>
<keyword evidence="2" id="KW-0808">Transferase</keyword>
<protein>
    <recommendedName>
        <fullName evidence="1">non-specific serine/threonine protein kinase</fullName>
        <ecNumber evidence="1">2.7.11.1</ecNumber>
    </recommendedName>
</protein>
<dbReference type="Gene3D" id="1.10.510.10">
    <property type="entry name" value="Transferase(Phosphotransferase) domain 1"/>
    <property type="match status" value="1"/>
</dbReference>
<keyword evidence="8" id="KW-0723">Serine/threonine-protein kinase</keyword>
<keyword evidence="3" id="KW-0547">Nucleotide-binding</keyword>
<organism evidence="8 9">
    <name type="scientific">Giardia intestinalis</name>
    <name type="common">Giardia lamblia</name>
    <dbReference type="NCBI Taxonomy" id="5741"/>
    <lineage>
        <taxon>Eukaryota</taxon>
        <taxon>Metamonada</taxon>
        <taxon>Diplomonadida</taxon>
        <taxon>Hexamitidae</taxon>
        <taxon>Giardiinae</taxon>
        <taxon>Giardia</taxon>
    </lineage>
</organism>
<evidence type="ECO:0000256" key="2">
    <source>
        <dbReference type="ARBA" id="ARBA00022679"/>
    </source>
</evidence>
<evidence type="ECO:0000259" key="7">
    <source>
        <dbReference type="PROSITE" id="PS50011"/>
    </source>
</evidence>
<keyword evidence="6" id="KW-0732">Signal</keyword>
<evidence type="ECO:0000313" key="9">
    <source>
        <dbReference type="Proteomes" id="UP000018320"/>
    </source>
</evidence>
<reference evidence="9" key="1">
    <citation type="submission" date="2012-02" db="EMBL/GenBank/DDBJ databases">
        <title>Genome sequencing of Giardia lamblia Genotypes A2 and B isolates (DH and GS) and comparative analysis with the genomes of Genotypes A1 and E (WB and Pig).</title>
        <authorList>
            <person name="Adam R."/>
            <person name="Dahlstrom E."/>
            <person name="Martens C."/>
            <person name="Bruno D."/>
            <person name="Barbian K."/>
            <person name="Porcella S.F."/>
            <person name="Nash T."/>
        </authorList>
    </citation>
    <scope>NUCLEOTIDE SEQUENCE</scope>
    <source>
        <strain evidence="9">DH</strain>
    </source>
</reference>
<feature type="chain" id="PRO_5004751711" description="non-specific serine/threonine protein kinase" evidence="6">
    <location>
        <begin position="20"/>
        <end position="519"/>
    </location>
</feature>
<evidence type="ECO:0000256" key="1">
    <source>
        <dbReference type="ARBA" id="ARBA00012513"/>
    </source>
</evidence>
<proteinExistence type="predicted"/>
<dbReference type="VEuPathDB" id="GiardiaDB:GL50803_0013964"/>
<evidence type="ECO:0000256" key="5">
    <source>
        <dbReference type="ARBA" id="ARBA00022840"/>
    </source>
</evidence>
<dbReference type="EMBL" id="AHGT01000104">
    <property type="protein sequence ID" value="ESU35045.1"/>
    <property type="molecule type" value="Genomic_DNA"/>
</dbReference>
<dbReference type="InterPro" id="IPR050660">
    <property type="entry name" value="NEK_Ser/Thr_kinase"/>
</dbReference>
<keyword evidence="5" id="KW-0067">ATP-binding</keyword>
<name>V6TDZ3_GIAIN</name>
<gene>
    <name evidence="8" type="ORF">DHA2_153797</name>
</gene>
<dbReference type="Gene3D" id="3.30.200.20">
    <property type="entry name" value="Phosphorylase Kinase, domain 1"/>
    <property type="match status" value="1"/>
</dbReference>
<accession>V6TDZ3</accession>
<sequence>MWNVLSIIIWLSVCSPSAGSDLNQRIKKRLELMIRILDRFCLGKPFKTCSYSAIYEAADLRIQKSCLCKVYEYGRLSPHEAAVLHREVALIKRLRHPLLVHYLSVLHDRAGQRYLLFMEQVKQETLSQYIRRRKALDRGSHLPERSVWYILSQFIDLLSYLHDVGPNHDQALLYALTPESIFIDNLDIITVSFLSLSRKLMYYKCFPVHTAEYRAPELLRTGVATTKSDIWSLGCILYELCTFRPFCLALNPMDALQKLGKLQRKVQMPLYSTSLTSIINTFLELEPECRLAVDVLSVNGIVREMIQSYKARLGTYGLTEEEEKEKEEELKPQDAQFCSIHADDDSSINLLCTQASIESHESSELAGASAGSAANIKAHYVARYNDILLLDFEEKRGCSILDDSLLVNKQQSHALKHKRQRKQSPSHLRPIIQDFAQDKEQHKIQSCSSIDDHTLQAIRQSNTMACFDGGQDNHTRTIEQDNNSAQVSPILRRNWLDSSVFSVKTPYMSQFVDDAIQNE</sequence>
<comment type="caution">
    <text evidence="8">The sequence shown here is derived from an EMBL/GenBank/DDBJ whole genome shotgun (WGS) entry which is preliminary data.</text>
</comment>
<dbReference type="PANTHER" id="PTHR43671">
    <property type="entry name" value="SERINE/THREONINE-PROTEIN KINASE NEK"/>
    <property type="match status" value="1"/>
</dbReference>
<dbReference type="EC" id="2.7.11.1" evidence="1"/>
<dbReference type="InterPro" id="IPR011009">
    <property type="entry name" value="Kinase-like_dom_sf"/>
</dbReference>
<dbReference type="PANTHER" id="PTHR43671:SF13">
    <property type="entry name" value="SERINE_THREONINE-PROTEIN KINASE NEK2"/>
    <property type="match status" value="1"/>
</dbReference>
<feature type="signal peptide" evidence="6">
    <location>
        <begin position="1"/>
        <end position="19"/>
    </location>
</feature>
<evidence type="ECO:0000256" key="3">
    <source>
        <dbReference type="ARBA" id="ARBA00022741"/>
    </source>
</evidence>
<dbReference type="AlphaFoldDB" id="V6TDZ3"/>
<dbReference type="VEuPathDB" id="GiardiaDB:GL50581_3074"/>
<dbReference type="GO" id="GO:0004674">
    <property type="term" value="F:protein serine/threonine kinase activity"/>
    <property type="evidence" value="ECO:0007669"/>
    <property type="project" value="UniProtKB-KW"/>
</dbReference>
<dbReference type="Pfam" id="PF00069">
    <property type="entry name" value="Pkinase"/>
    <property type="match status" value="1"/>
</dbReference>
<evidence type="ECO:0000256" key="6">
    <source>
        <dbReference type="SAM" id="SignalP"/>
    </source>
</evidence>
<dbReference type="GO" id="GO:0005524">
    <property type="term" value="F:ATP binding"/>
    <property type="evidence" value="ECO:0007669"/>
    <property type="project" value="UniProtKB-KW"/>
</dbReference>
<reference evidence="8 9" key="2">
    <citation type="journal article" date="2013" name="Genome Biol. Evol.">
        <title>Genome sequencing of Giardia lamblia genotypes A2 and B isolates (DH and GS) and comparative analysis with the genomes of genotypes A1 and E (WB and Pig).</title>
        <authorList>
            <person name="Adam R.D."/>
            <person name="Dahlstrom E.W."/>
            <person name="Martens C.A."/>
            <person name="Bruno D.P."/>
            <person name="Barbian K.D."/>
            <person name="Ricklefs S.M."/>
            <person name="Hernandez M.M."/>
            <person name="Narla N.P."/>
            <person name="Patel R.B."/>
            <person name="Porcella S.F."/>
            <person name="Nash T.E."/>
        </authorList>
    </citation>
    <scope>NUCLEOTIDE SEQUENCE [LARGE SCALE GENOMIC DNA]</scope>
    <source>
        <strain evidence="8 9">DH</strain>
    </source>
</reference>
<evidence type="ECO:0000256" key="4">
    <source>
        <dbReference type="ARBA" id="ARBA00022777"/>
    </source>
</evidence>
<dbReference type="InterPro" id="IPR000719">
    <property type="entry name" value="Prot_kinase_dom"/>
</dbReference>
<dbReference type="VEuPathDB" id="GiardiaDB:DHA2_153797"/>